<evidence type="ECO:0000256" key="7">
    <source>
        <dbReference type="ARBA" id="ARBA00022777"/>
    </source>
</evidence>
<evidence type="ECO:0000256" key="9">
    <source>
        <dbReference type="ARBA" id="ARBA00048743"/>
    </source>
</evidence>
<gene>
    <name evidence="10 12" type="primary">tmk</name>
    <name evidence="12" type="ORF">ETD86_17740</name>
</gene>
<dbReference type="InterPro" id="IPR039430">
    <property type="entry name" value="Thymidylate_kin-like_dom"/>
</dbReference>
<organism evidence="12 13">
    <name type="scientific">Nonomuraea turkmeniaca</name>
    <dbReference type="NCBI Taxonomy" id="103838"/>
    <lineage>
        <taxon>Bacteria</taxon>
        <taxon>Bacillati</taxon>
        <taxon>Actinomycetota</taxon>
        <taxon>Actinomycetes</taxon>
        <taxon>Streptosporangiales</taxon>
        <taxon>Streptosporangiaceae</taxon>
        <taxon>Nonomuraea</taxon>
    </lineage>
</organism>
<accession>A0A5S4FJ19</accession>
<evidence type="ECO:0000313" key="12">
    <source>
        <dbReference type="EMBL" id="TMR20728.1"/>
    </source>
</evidence>
<evidence type="ECO:0000256" key="2">
    <source>
        <dbReference type="ARBA" id="ARBA00012980"/>
    </source>
</evidence>
<dbReference type="Pfam" id="PF02223">
    <property type="entry name" value="Thymidylate_kin"/>
    <property type="match status" value="1"/>
</dbReference>
<dbReference type="InterPro" id="IPR018094">
    <property type="entry name" value="Thymidylate_kinase"/>
</dbReference>
<dbReference type="GO" id="GO:0006233">
    <property type="term" value="P:dTDP biosynthetic process"/>
    <property type="evidence" value="ECO:0007669"/>
    <property type="project" value="InterPro"/>
</dbReference>
<feature type="binding site" evidence="10">
    <location>
        <begin position="12"/>
        <end position="19"/>
    </location>
    <ligand>
        <name>ATP</name>
        <dbReference type="ChEBI" id="CHEBI:30616"/>
    </ligand>
</feature>
<reference evidence="12 13" key="1">
    <citation type="submission" date="2019-05" db="EMBL/GenBank/DDBJ databases">
        <title>Draft genome sequence of Nonomuraea turkmeniaca DSM 43926.</title>
        <authorList>
            <person name="Saricaoglu S."/>
            <person name="Isik K."/>
        </authorList>
    </citation>
    <scope>NUCLEOTIDE SEQUENCE [LARGE SCALE GENOMIC DNA]</scope>
    <source>
        <strain evidence="12 13">DSM 43926</strain>
    </source>
</reference>
<proteinExistence type="inferred from homology"/>
<evidence type="ECO:0000313" key="13">
    <source>
        <dbReference type="Proteomes" id="UP000309128"/>
    </source>
</evidence>
<dbReference type="CDD" id="cd01672">
    <property type="entry name" value="TMPK"/>
    <property type="match status" value="1"/>
</dbReference>
<evidence type="ECO:0000256" key="6">
    <source>
        <dbReference type="ARBA" id="ARBA00022741"/>
    </source>
</evidence>
<dbReference type="NCBIfam" id="TIGR00041">
    <property type="entry name" value="DTMP_kinase"/>
    <property type="match status" value="1"/>
</dbReference>
<dbReference type="GO" id="GO:0006227">
    <property type="term" value="P:dUDP biosynthetic process"/>
    <property type="evidence" value="ECO:0007669"/>
    <property type="project" value="TreeGrafter"/>
</dbReference>
<dbReference type="GO" id="GO:0004798">
    <property type="term" value="F:dTMP kinase activity"/>
    <property type="evidence" value="ECO:0007669"/>
    <property type="project" value="UniProtKB-UniRule"/>
</dbReference>
<dbReference type="GO" id="GO:0005524">
    <property type="term" value="F:ATP binding"/>
    <property type="evidence" value="ECO:0007669"/>
    <property type="project" value="UniProtKB-UniRule"/>
</dbReference>
<dbReference type="PANTHER" id="PTHR10344:SF4">
    <property type="entry name" value="UMP-CMP KINASE 2, MITOCHONDRIAL"/>
    <property type="match status" value="1"/>
</dbReference>
<comment type="catalytic activity">
    <reaction evidence="9 10">
        <text>dTMP + ATP = dTDP + ADP</text>
        <dbReference type="Rhea" id="RHEA:13517"/>
        <dbReference type="ChEBI" id="CHEBI:30616"/>
        <dbReference type="ChEBI" id="CHEBI:58369"/>
        <dbReference type="ChEBI" id="CHEBI:63528"/>
        <dbReference type="ChEBI" id="CHEBI:456216"/>
        <dbReference type="EC" id="2.7.4.9"/>
    </reaction>
</comment>
<dbReference type="Proteomes" id="UP000309128">
    <property type="component" value="Unassembled WGS sequence"/>
</dbReference>
<sequence>MSRRGYFVAVCGIDGSGKTTQLETVANYLSSEGEVVRTRQPSDLYRGDPAVRAMLDMADPGPLAVPELAVFAAFDRLRHIRTTVLPALERGASVVTDRYVYSTYSYFLARGVDDLGWLMELNRYAPEPDLTLYLDVPTDVAAKRIIARDGSSRKREELDLDRMDRVRHNFRTQPWGASPRYVTIDGTQALESVRDQVIGALREHDPRRTQLTA</sequence>
<dbReference type="EC" id="2.7.4.9" evidence="2 10"/>
<dbReference type="GO" id="GO:0006235">
    <property type="term" value="P:dTTP biosynthetic process"/>
    <property type="evidence" value="ECO:0007669"/>
    <property type="project" value="UniProtKB-UniRule"/>
</dbReference>
<keyword evidence="8 10" id="KW-0067">ATP-binding</keyword>
<evidence type="ECO:0000256" key="4">
    <source>
        <dbReference type="ARBA" id="ARBA00022679"/>
    </source>
</evidence>
<dbReference type="GO" id="GO:0005737">
    <property type="term" value="C:cytoplasm"/>
    <property type="evidence" value="ECO:0007669"/>
    <property type="project" value="TreeGrafter"/>
</dbReference>
<evidence type="ECO:0000256" key="8">
    <source>
        <dbReference type="ARBA" id="ARBA00022840"/>
    </source>
</evidence>
<comment type="function">
    <text evidence="10">Phosphorylation of dTMP to form dTDP in both de novo and salvage pathways of dTTP synthesis.</text>
</comment>
<dbReference type="PANTHER" id="PTHR10344">
    <property type="entry name" value="THYMIDYLATE KINASE"/>
    <property type="match status" value="1"/>
</dbReference>
<comment type="similarity">
    <text evidence="1 10">Belongs to the thymidylate kinase family.</text>
</comment>
<keyword evidence="4 10" id="KW-0808">Transferase</keyword>
<feature type="domain" description="Thymidylate kinase-like" evidence="11">
    <location>
        <begin position="12"/>
        <end position="196"/>
    </location>
</feature>
<dbReference type="HAMAP" id="MF_00165">
    <property type="entry name" value="Thymidylate_kinase"/>
    <property type="match status" value="1"/>
</dbReference>
<evidence type="ECO:0000256" key="1">
    <source>
        <dbReference type="ARBA" id="ARBA00009776"/>
    </source>
</evidence>
<dbReference type="AlphaFoldDB" id="A0A5S4FJ19"/>
<name>A0A5S4FJ19_9ACTN</name>
<dbReference type="SUPFAM" id="SSF52540">
    <property type="entry name" value="P-loop containing nucleoside triphosphate hydrolases"/>
    <property type="match status" value="1"/>
</dbReference>
<keyword evidence="5 10" id="KW-0545">Nucleotide biosynthesis</keyword>
<dbReference type="InterPro" id="IPR027417">
    <property type="entry name" value="P-loop_NTPase"/>
</dbReference>
<evidence type="ECO:0000259" key="11">
    <source>
        <dbReference type="Pfam" id="PF02223"/>
    </source>
</evidence>
<evidence type="ECO:0000256" key="3">
    <source>
        <dbReference type="ARBA" id="ARBA00017144"/>
    </source>
</evidence>
<dbReference type="EMBL" id="VCKY01000053">
    <property type="protein sequence ID" value="TMR20728.1"/>
    <property type="molecule type" value="Genomic_DNA"/>
</dbReference>
<comment type="caution">
    <text evidence="12">The sequence shown here is derived from an EMBL/GenBank/DDBJ whole genome shotgun (WGS) entry which is preliminary data.</text>
</comment>
<evidence type="ECO:0000256" key="10">
    <source>
        <dbReference type="HAMAP-Rule" id="MF_00165"/>
    </source>
</evidence>
<dbReference type="Gene3D" id="3.40.50.300">
    <property type="entry name" value="P-loop containing nucleotide triphosphate hydrolases"/>
    <property type="match status" value="1"/>
</dbReference>
<dbReference type="RefSeq" id="WP_138667261.1">
    <property type="nucleotide sequence ID" value="NZ_VCKY01000053.1"/>
</dbReference>
<dbReference type="OrthoDB" id="9774907at2"/>
<keyword evidence="6 10" id="KW-0547">Nucleotide-binding</keyword>
<keyword evidence="13" id="KW-1185">Reference proteome</keyword>
<keyword evidence="7 10" id="KW-0418">Kinase</keyword>
<evidence type="ECO:0000256" key="5">
    <source>
        <dbReference type="ARBA" id="ARBA00022727"/>
    </source>
</evidence>
<protein>
    <recommendedName>
        <fullName evidence="3 10">Thymidylate kinase</fullName>
        <ecNumber evidence="2 10">2.7.4.9</ecNumber>
    </recommendedName>
    <alternativeName>
        <fullName evidence="10">dTMP kinase</fullName>
    </alternativeName>
</protein>